<dbReference type="Proteomes" id="UP000503339">
    <property type="component" value="Chromosome"/>
</dbReference>
<dbReference type="RefSeq" id="WP_081294377.1">
    <property type="nucleotide sequence ID" value="NZ_CP033361.1"/>
</dbReference>
<name>A0A6M7UE97_9HYPH</name>
<dbReference type="EMBL" id="CP033361">
    <property type="protein sequence ID" value="QKC75594.1"/>
    <property type="molecule type" value="Genomic_DNA"/>
</dbReference>
<organism evidence="1 2">
    <name type="scientific">Mesorhizobium erdmanii</name>
    <dbReference type="NCBI Taxonomy" id="1777866"/>
    <lineage>
        <taxon>Bacteria</taxon>
        <taxon>Pseudomonadati</taxon>
        <taxon>Pseudomonadota</taxon>
        <taxon>Alphaproteobacteria</taxon>
        <taxon>Hyphomicrobiales</taxon>
        <taxon>Phyllobacteriaceae</taxon>
        <taxon>Mesorhizobium</taxon>
    </lineage>
</organism>
<sequence>MKRGIGSEDTETRELAVPGRKVCFIIAKAHEFDVKVAVTEPDTGSNPTDDNEIAVLQDHDDDPVHEELVSLISELSIDEQIDLVALMWLGRDSGAAVDWDELRQQAADAHNRHTASYLCGNPLLGDHLAAGLDALGLSCSD</sequence>
<dbReference type="Pfam" id="PF12616">
    <property type="entry name" value="DUF3775"/>
    <property type="match status" value="1"/>
</dbReference>
<dbReference type="KEGG" id="merd:EB233_08620"/>
<proteinExistence type="predicted"/>
<protein>
    <submittedName>
        <fullName evidence="1">DUF3775 domain-containing protein</fullName>
    </submittedName>
</protein>
<reference evidence="1 2" key="1">
    <citation type="submission" date="2018-10" db="EMBL/GenBank/DDBJ databases">
        <authorList>
            <person name="Perry B.J."/>
            <person name="Sullivan J.T."/>
            <person name="Murphy R.J.T."/>
            <person name="Ramsay J.P."/>
            <person name="Ronson C.W."/>
        </authorList>
    </citation>
    <scope>NUCLEOTIDE SEQUENCE [LARGE SCALE GENOMIC DNA]</scope>
    <source>
        <strain evidence="1 2">NZP2014</strain>
    </source>
</reference>
<keyword evidence="2" id="KW-1185">Reference proteome</keyword>
<dbReference type="InterPro" id="IPR022254">
    <property type="entry name" value="DUF3775"/>
</dbReference>
<evidence type="ECO:0000313" key="2">
    <source>
        <dbReference type="Proteomes" id="UP000503339"/>
    </source>
</evidence>
<evidence type="ECO:0000313" key="1">
    <source>
        <dbReference type="EMBL" id="QKC75594.1"/>
    </source>
</evidence>
<gene>
    <name evidence="1" type="ORF">EB233_08620</name>
</gene>
<dbReference type="AlphaFoldDB" id="A0A6M7UE97"/>
<accession>A0A6M7UE97</accession>